<dbReference type="Proteomes" id="UP001443914">
    <property type="component" value="Unassembled WGS sequence"/>
</dbReference>
<evidence type="ECO:0008006" key="4">
    <source>
        <dbReference type="Google" id="ProtNLM"/>
    </source>
</evidence>
<accession>A0AAW1MBV4</accession>
<evidence type="ECO:0000256" key="1">
    <source>
        <dbReference type="SAM" id="SignalP"/>
    </source>
</evidence>
<feature type="chain" id="PRO_5043329392" description="Secreted protein" evidence="1">
    <location>
        <begin position="26"/>
        <end position="73"/>
    </location>
</feature>
<proteinExistence type="predicted"/>
<evidence type="ECO:0000313" key="2">
    <source>
        <dbReference type="EMBL" id="KAK9743429.1"/>
    </source>
</evidence>
<reference evidence="2" key="1">
    <citation type="submission" date="2024-03" db="EMBL/GenBank/DDBJ databases">
        <title>WGS assembly of Saponaria officinalis var. Norfolk2.</title>
        <authorList>
            <person name="Jenkins J."/>
            <person name="Shu S."/>
            <person name="Grimwood J."/>
            <person name="Barry K."/>
            <person name="Goodstein D."/>
            <person name="Schmutz J."/>
            <person name="Leebens-Mack J."/>
            <person name="Osbourn A."/>
        </authorList>
    </citation>
    <scope>NUCLEOTIDE SEQUENCE [LARGE SCALE GENOMIC DNA]</scope>
    <source>
        <strain evidence="2">JIC</strain>
    </source>
</reference>
<gene>
    <name evidence="2" type="ORF">RND81_03G238600</name>
</gene>
<feature type="signal peptide" evidence="1">
    <location>
        <begin position="1"/>
        <end position="25"/>
    </location>
</feature>
<dbReference type="AlphaFoldDB" id="A0AAW1MBV4"/>
<name>A0AAW1MBV4_SAPOF</name>
<comment type="caution">
    <text evidence="2">The sequence shown here is derived from an EMBL/GenBank/DDBJ whole genome shotgun (WGS) entry which is preliminary data.</text>
</comment>
<evidence type="ECO:0000313" key="3">
    <source>
        <dbReference type="Proteomes" id="UP001443914"/>
    </source>
</evidence>
<keyword evidence="3" id="KW-1185">Reference proteome</keyword>
<protein>
    <recommendedName>
        <fullName evidence="4">Secreted protein</fullName>
    </recommendedName>
</protein>
<keyword evidence="1" id="KW-0732">Signal</keyword>
<organism evidence="2 3">
    <name type="scientific">Saponaria officinalis</name>
    <name type="common">Common soapwort</name>
    <name type="synonym">Lychnis saponaria</name>
    <dbReference type="NCBI Taxonomy" id="3572"/>
    <lineage>
        <taxon>Eukaryota</taxon>
        <taxon>Viridiplantae</taxon>
        <taxon>Streptophyta</taxon>
        <taxon>Embryophyta</taxon>
        <taxon>Tracheophyta</taxon>
        <taxon>Spermatophyta</taxon>
        <taxon>Magnoliopsida</taxon>
        <taxon>eudicotyledons</taxon>
        <taxon>Gunneridae</taxon>
        <taxon>Pentapetalae</taxon>
        <taxon>Caryophyllales</taxon>
        <taxon>Caryophyllaceae</taxon>
        <taxon>Caryophylleae</taxon>
        <taxon>Saponaria</taxon>
    </lineage>
</organism>
<sequence>MKPAQFSYFFPILLSLIHLPKLVSSILLPSPFFSFVIGNTNTCKSIILLNRQPQHVEKISVATPVSSVVGILP</sequence>
<dbReference type="EMBL" id="JBDFQZ010000003">
    <property type="protein sequence ID" value="KAK9743429.1"/>
    <property type="molecule type" value="Genomic_DNA"/>
</dbReference>